<proteinExistence type="predicted"/>
<evidence type="ECO:0000313" key="1">
    <source>
        <dbReference type="EMBL" id="PVH65036.1"/>
    </source>
</evidence>
<reference evidence="1" key="1">
    <citation type="submission" date="2018-04" db="EMBL/GenBank/DDBJ databases">
        <title>WGS assembly of Panicum hallii.</title>
        <authorList>
            <person name="Lovell J."/>
            <person name="Jenkins J."/>
            <person name="Lowry D."/>
            <person name="Mamidi S."/>
            <person name="Sreedasyam A."/>
            <person name="Weng X."/>
            <person name="Barry K."/>
            <person name="Bonette J."/>
            <person name="Campitelli B."/>
            <person name="Daum C."/>
            <person name="Gordon S."/>
            <person name="Gould B."/>
            <person name="Lipzen A."/>
            <person name="Macqueen A."/>
            <person name="Palacio-Mejia J."/>
            <person name="Plott C."/>
            <person name="Shakirov E."/>
            <person name="Shu S."/>
            <person name="Yoshinaga Y."/>
            <person name="Zane M."/>
            <person name="Rokhsar D."/>
            <person name="Grimwood J."/>
            <person name="Schmutz J."/>
            <person name="Juenger T."/>
        </authorList>
    </citation>
    <scope>NUCLEOTIDE SEQUENCE [LARGE SCALE GENOMIC DNA]</scope>
    <source>
        <strain evidence="1">FIL2</strain>
    </source>
</reference>
<organism evidence="1">
    <name type="scientific">Panicum hallii</name>
    <dbReference type="NCBI Taxonomy" id="206008"/>
    <lineage>
        <taxon>Eukaryota</taxon>
        <taxon>Viridiplantae</taxon>
        <taxon>Streptophyta</taxon>
        <taxon>Embryophyta</taxon>
        <taxon>Tracheophyta</taxon>
        <taxon>Spermatophyta</taxon>
        <taxon>Magnoliopsida</taxon>
        <taxon>Liliopsida</taxon>
        <taxon>Poales</taxon>
        <taxon>Poaceae</taxon>
        <taxon>PACMAD clade</taxon>
        <taxon>Panicoideae</taxon>
        <taxon>Panicodae</taxon>
        <taxon>Paniceae</taxon>
        <taxon>Panicinae</taxon>
        <taxon>Panicum</taxon>
        <taxon>Panicum sect. Panicum</taxon>
    </lineage>
</organism>
<dbReference type="Gramene" id="PVH65036">
    <property type="protein sequence ID" value="PVH65036"/>
    <property type="gene ID" value="PAHAL_2G407600"/>
</dbReference>
<dbReference type="AlphaFoldDB" id="A0A2T8KSA4"/>
<accession>A0A2T8KSA4</accession>
<sequence>MDSDDEFNKFVMDESIGSSSSDDERKAVFSGAVQIIVEDTLNHSDRIGSIESYDVVDHERLLHHGLLYKDYFSDKPTFRPRIFRRG</sequence>
<gene>
    <name evidence="1" type="ORF">PAHAL_2G407600</name>
</gene>
<dbReference type="EMBL" id="CM008047">
    <property type="protein sequence ID" value="PVH65036.1"/>
    <property type="molecule type" value="Genomic_DNA"/>
</dbReference>
<name>A0A2T8KSA4_9POAL</name>
<protein>
    <submittedName>
        <fullName evidence="1">Uncharacterized protein</fullName>
    </submittedName>
</protein>
<dbReference type="Proteomes" id="UP000243499">
    <property type="component" value="Chromosome 2"/>
</dbReference>